<proteinExistence type="predicted"/>
<evidence type="ECO:0000313" key="3">
    <source>
        <dbReference type="Proteomes" id="UP001254608"/>
    </source>
</evidence>
<evidence type="ECO:0000313" key="2">
    <source>
        <dbReference type="EMBL" id="MDT0496509.1"/>
    </source>
</evidence>
<feature type="chain" id="PRO_5045174718" evidence="1">
    <location>
        <begin position="22"/>
        <end position="200"/>
    </location>
</feature>
<sequence>MFRKHLVLLALVFCASSSAWAGAKCFGIDQEWHPYGDKRCDAPVPQPKTEAPVTPHRAVSVSATSELLKSRASFRADSQAVCSEKWTKRGVLDNRMFDYCMKQQSEAYADLVSLDQYADKAFYRDTAFPYCNRQWTKRDVTDAVMLAHCLNQEVEGVKDVLYYRDKFGAAAVDPISNRAIARFGSWNMAAHEVKQAVQGR</sequence>
<dbReference type="RefSeq" id="WP_311363901.1">
    <property type="nucleotide sequence ID" value="NZ_JAVRIC010000004.1"/>
</dbReference>
<keyword evidence="3" id="KW-1185">Reference proteome</keyword>
<gene>
    <name evidence="2" type="ORF">RM530_03905</name>
</gene>
<comment type="caution">
    <text evidence="2">The sequence shown here is derived from an EMBL/GenBank/DDBJ whole genome shotgun (WGS) entry which is preliminary data.</text>
</comment>
<dbReference type="Proteomes" id="UP001254608">
    <property type="component" value="Unassembled WGS sequence"/>
</dbReference>
<protein>
    <submittedName>
        <fullName evidence="2">Uncharacterized protein</fullName>
    </submittedName>
</protein>
<keyword evidence="1" id="KW-0732">Signal</keyword>
<reference evidence="2 3" key="1">
    <citation type="submission" date="2023-09" db="EMBL/GenBank/DDBJ databases">
        <authorList>
            <person name="Rey-Velasco X."/>
        </authorList>
    </citation>
    <scope>NUCLEOTIDE SEQUENCE [LARGE SCALE GENOMIC DNA]</scope>
    <source>
        <strain evidence="2 3">W345</strain>
    </source>
</reference>
<dbReference type="EMBL" id="JAVRIC010000004">
    <property type="protein sequence ID" value="MDT0496509.1"/>
    <property type="molecule type" value="Genomic_DNA"/>
</dbReference>
<organism evidence="2 3">
    <name type="scientific">Banduia mediterranea</name>
    <dbReference type="NCBI Taxonomy" id="3075609"/>
    <lineage>
        <taxon>Bacteria</taxon>
        <taxon>Pseudomonadati</taxon>
        <taxon>Pseudomonadota</taxon>
        <taxon>Gammaproteobacteria</taxon>
        <taxon>Nevskiales</taxon>
        <taxon>Algiphilaceae</taxon>
        <taxon>Banduia</taxon>
    </lineage>
</organism>
<feature type="signal peptide" evidence="1">
    <location>
        <begin position="1"/>
        <end position="21"/>
    </location>
</feature>
<name>A0ABU2WGW9_9GAMM</name>
<accession>A0ABU2WGW9</accession>
<evidence type="ECO:0000256" key="1">
    <source>
        <dbReference type="SAM" id="SignalP"/>
    </source>
</evidence>